<dbReference type="InterPro" id="IPR052156">
    <property type="entry name" value="BCAA_Transport_ATP-bd_LivF"/>
</dbReference>
<reference evidence="7 8" key="1">
    <citation type="submission" date="2014-05" db="EMBL/GenBank/DDBJ databases">
        <title>Whole genome shotgun sequence of Rhizobium rhizogenes NBRC 13257.</title>
        <authorList>
            <person name="Katano-Makiyama Y."/>
            <person name="Hosoyama A."/>
            <person name="Hashimoto M."/>
            <person name="Hosoyama Y."/>
            <person name="Noguchi M."/>
            <person name="Tsuchikane K."/>
            <person name="Kimura A."/>
            <person name="Ohji S."/>
            <person name="Ichikawa N."/>
            <person name="Yamazoe A."/>
            <person name="Fujita N."/>
        </authorList>
    </citation>
    <scope>NUCLEOTIDE SEQUENCE [LARGE SCALE GENOMIC DNA]</scope>
    <source>
        <strain evidence="7 8">NBRC 13257</strain>
    </source>
</reference>
<sequence>MSCLEILTVNKLSGGYGSGIVLRDFSAGFRAGEVHCVVGRNGVGKSTLLKLLAGAIRPASGEIVFQGRDFYSISMSERVKMGLSYAPQDKVVFDELTVAENLTLMRDSRSLKHFELYLETFPRLKERLSQKAGTLSGGEKKLLSLSRTLAEERALVLLDEPTEGVQYENVVRIAQLINTRKAAGAAVVLVEQSLGLVESIGDQISVLDHGEAVLQQSVGKVTRAEIQGWLTI</sequence>
<proteinExistence type="inferred from homology"/>
<accession>A0AA87QER4</accession>
<name>A0AA87QER4_RHIRH</name>
<dbReference type="GO" id="GO:0015658">
    <property type="term" value="F:branched-chain amino acid transmembrane transporter activity"/>
    <property type="evidence" value="ECO:0007669"/>
    <property type="project" value="TreeGrafter"/>
</dbReference>
<evidence type="ECO:0000313" key="7">
    <source>
        <dbReference type="EMBL" id="GAJ96784.1"/>
    </source>
</evidence>
<dbReference type="AlphaFoldDB" id="A0AA87QER4"/>
<dbReference type="PANTHER" id="PTHR43820:SF2">
    <property type="entry name" value="ABC TRANSPORTER ATP-BINDING PROTEIN"/>
    <property type="match status" value="1"/>
</dbReference>
<evidence type="ECO:0000313" key="8">
    <source>
        <dbReference type="Proteomes" id="UP000026941"/>
    </source>
</evidence>
<dbReference type="SMART" id="SM00382">
    <property type="entry name" value="AAA"/>
    <property type="match status" value="1"/>
</dbReference>
<dbReference type="InterPro" id="IPR017871">
    <property type="entry name" value="ABC_transporter-like_CS"/>
</dbReference>
<dbReference type="EMBL" id="BAYX01000025">
    <property type="protein sequence ID" value="GAJ96784.1"/>
    <property type="molecule type" value="Genomic_DNA"/>
</dbReference>
<dbReference type="PROSITE" id="PS50893">
    <property type="entry name" value="ABC_TRANSPORTER_2"/>
    <property type="match status" value="1"/>
</dbReference>
<dbReference type="InterPro" id="IPR027417">
    <property type="entry name" value="P-loop_NTPase"/>
</dbReference>
<dbReference type="InterPro" id="IPR003593">
    <property type="entry name" value="AAA+_ATPase"/>
</dbReference>
<dbReference type="InterPro" id="IPR003439">
    <property type="entry name" value="ABC_transporter-like_ATP-bd"/>
</dbReference>
<dbReference type="Gene3D" id="3.40.50.300">
    <property type="entry name" value="P-loop containing nucleotide triphosphate hydrolases"/>
    <property type="match status" value="1"/>
</dbReference>
<gene>
    <name evidence="7" type="ORF">RRH01S_25_00790</name>
</gene>
<feature type="domain" description="ABC transporter" evidence="6">
    <location>
        <begin position="4"/>
        <end position="230"/>
    </location>
</feature>
<keyword evidence="3" id="KW-0547">Nucleotide-binding</keyword>
<dbReference type="PANTHER" id="PTHR43820">
    <property type="entry name" value="HIGH-AFFINITY BRANCHED-CHAIN AMINO ACID TRANSPORT ATP-BINDING PROTEIN LIVF"/>
    <property type="match status" value="1"/>
</dbReference>
<dbReference type="RefSeq" id="WP_042477177.1">
    <property type="nucleotide sequence ID" value="NZ_BAYX01000025.1"/>
</dbReference>
<dbReference type="SUPFAM" id="SSF52540">
    <property type="entry name" value="P-loop containing nucleoside triphosphate hydrolases"/>
    <property type="match status" value="1"/>
</dbReference>
<keyword evidence="4 7" id="KW-0067">ATP-binding</keyword>
<keyword evidence="2" id="KW-0813">Transport</keyword>
<evidence type="ECO:0000256" key="1">
    <source>
        <dbReference type="ARBA" id="ARBA00005417"/>
    </source>
</evidence>
<evidence type="ECO:0000256" key="4">
    <source>
        <dbReference type="ARBA" id="ARBA00022840"/>
    </source>
</evidence>
<dbReference type="Proteomes" id="UP000026941">
    <property type="component" value="Unassembled WGS sequence"/>
</dbReference>
<evidence type="ECO:0000256" key="2">
    <source>
        <dbReference type="ARBA" id="ARBA00022448"/>
    </source>
</evidence>
<organism evidence="7 8">
    <name type="scientific">Rhizobium rhizogenes NBRC 13257</name>
    <dbReference type="NCBI Taxonomy" id="1220581"/>
    <lineage>
        <taxon>Bacteria</taxon>
        <taxon>Pseudomonadati</taxon>
        <taxon>Pseudomonadota</taxon>
        <taxon>Alphaproteobacteria</taxon>
        <taxon>Hyphomicrobiales</taxon>
        <taxon>Rhizobiaceae</taxon>
        <taxon>Rhizobium/Agrobacterium group</taxon>
        <taxon>Rhizobium</taxon>
    </lineage>
</organism>
<evidence type="ECO:0000256" key="3">
    <source>
        <dbReference type="ARBA" id="ARBA00022741"/>
    </source>
</evidence>
<dbReference type="PROSITE" id="PS00211">
    <property type="entry name" value="ABC_TRANSPORTER_1"/>
    <property type="match status" value="1"/>
</dbReference>
<protein>
    <submittedName>
        <fullName evidence="7">Dipeptide ABC transporter ATP-binding protein</fullName>
    </submittedName>
</protein>
<evidence type="ECO:0000259" key="6">
    <source>
        <dbReference type="PROSITE" id="PS50893"/>
    </source>
</evidence>
<comment type="similarity">
    <text evidence="1">Belongs to the ABC transporter superfamily.</text>
</comment>
<evidence type="ECO:0000256" key="5">
    <source>
        <dbReference type="ARBA" id="ARBA00022970"/>
    </source>
</evidence>
<dbReference type="GO" id="GO:0016887">
    <property type="term" value="F:ATP hydrolysis activity"/>
    <property type="evidence" value="ECO:0007669"/>
    <property type="project" value="InterPro"/>
</dbReference>
<dbReference type="GO" id="GO:0005524">
    <property type="term" value="F:ATP binding"/>
    <property type="evidence" value="ECO:0007669"/>
    <property type="project" value="UniProtKB-KW"/>
</dbReference>
<comment type="caution">
    <text evidence="7">The sequence shown here is derived from an EMBL/GenBank/DDBJ whole genome shotgun (WGS) entry which is preliminary data.</text>
</comment>
<keyword evidence="5" id="KW-0029">Amino-acid transport</keyword>
<dbReference type="GO" id="GO:0015807">
    <property type="term" value="P:L-amino acid transport"/>
    <property type="evidence" value="ECO:0007669"/>
    <property type="project" value="TreeGrafter"/>
</dbReference>
<dbReference type="Pfam" id="PF00005">
    <property type="entry name" value="ABC_tran"/>
    <property type="match status" value="1"/>
</dbReference>